<evidence type="ECO:0000259" key="4">
    <source>
        <dbReference type="SMART" id="SM00829"/>
    </source>
</evidence>
<dbReference type="PANTHER" id="PTHR43401:SF2">
    <property type="entry name" value="L-THREONINE 3-DEHYDROGENASE"/>
    <property type="match status" value="1"/>
</dbReference>
<dbReference type="InterPro" id="IPR050129">
    <property type="entry name" value="Zn_alcohol_dh"/>
</dbReference>
<evidence type="ECO:0000256" key="3">
    <source>
        <dbReference type="ARBA" id="ARBA00023002"/>
    </source>
</evidence>
<dbReference type="InterPro" id="IPR013149">
    <property type="entry name" value="ADH-like_C"/>
</dbReference>
<organism evidence="5">
    <name type="scientific">marine metagenome</name>
    <dbReference type="NCBI Taxonomy" id="408172"/>
    <lineage>
        <taxon>unclassified sequences</taxon>
        <taxon>metagenomes</taxon>
        <taxon>ecological metagenomes</taxon>
    </lineage>
</organism>
<proteinExistence type="predicted"/>
<keyword evidence="1" id="KW-0479">Metal-binding</keyword>
<dbReference type="GO" id="GO:0016491">
    <property type="term" value="F:oxidoreductase activity"/>
    <property type="evidence" value="ECO:0007669"/>
    <property type="project" value="UniProtKB-KW"/>
</dbReference>
<dbReference type="InterPro" id="IPR011032">
    <property type="entry name" value="GroES-like_sf"/>
</dbReference>
<keyword evidence="2" id="KW-0862">Zinc</keyword>
<dbReference type="SUPFAM" id="SSF51735">
    <property type="entry name" value="NAD(P)-binding Rossmann-fold domains"/>
    <property type="match status" value="1"/>
</dbReference>
<name>A0A382DXW3_9ZZZZ</name>
<gene>
    <name evidence="5" type="ORF">METZ01_LOCUS196200</name>
</gene>
<accession>A0A382DXW3</accession>
<feature type="domain" description="Enoyl reductase (ER)" evidence="4">
    <location>
        <begin position="8"/>
        <end position="336"/>
    </location>
</feature>
<sequence>MQTIVFEGQDRIVLQEKPVPALSDGDVLIKVDLCGICASDIAAINGEVTDYSPPVVLGHEIAGVIVESRHPEVQVDQKVTVNPLFSCGACDYCRVDLDKYCSQIEGIGHDLDGGYADFLKFPKYGVDTGKLITVPDSVSPENLMFLEPLGCCINAMRETILSESVAILGAGQIGLMFAQLATLHGLEVFPLEPDVHRRDFANSLGLDRVFDITDNEIKELIGITSGGVDTVISATTNNQKAIDLAFQIVRHGGCINFFGLSAHDQNLTINLEKLHFFGHKLMASWAFSRWSLSQAQQMIVNQEIQLEPMLTTRFPISSGIEAISHVRHGRGLKTALVGGFAAEN</sequence>
<evidence type="ECO:0000313" key="5">
    <source>
        <dbReference type="EMBL" id="SVB43346.1"/>
    </source>
</evidence>
<protein>
    <recommendedName>
        <fullName evidence="4">Enoyl reductase (ER) domain-containing protein</fullName>
    </recommendedName>
</protein>
<dbReference type="Pfam" id="PF08240">
    <property type="entry name" value="ADH_N"/>
    <property type="match status" value="1"/>
</dbReference>
<keyword evidence="3" id="KW-0560">Oxidoreductase</keyword>
<evidence type="ECO:0000256" key="2">
    <source>
        <dbReference type="ARBA" id="ARBA00022833"/>
    </source>
</evidence>
<dbReference type="Gene3D" id="3.90.180.10">
    <property type="entry name" value="Medium-chain alcohol dehydrogenases, catalytic domain"/>
    <property type="match status" value="1"/>
</dbReference>
<dbReference type="PANTHER" id="PTHR43401">
    <property type="entry name" value="L-THREONINE 3-DEHYDROGENASE"/>
    <property type="match status" value="1"/>
</dbReference>
<dbReference type="InterPro" id="IPR020843">
    <property type="entry name" value="ER"/>
</dbReference>
<reference evidence="5" key="1">
    <citation type="submission" date="2018-05" db="EMBL/GenBank/DDBJ databases">
        <authorList>
            <person name="Lanie J.A."/>
            <person name="Ng W.-L."/>
            <person name="Kazmierczak K.M."/>
            <person name="Andrzejewski T.M."/>
            <person name="Davidsen T.M."/>
            <person name="Wayne K.J."/>
            <person name="Tettelin H."/>
            <person name="Glass J.I."/>
            <person name="Rusch D."/>
            <person name="Podicherti R."/>
            <person name="Tsui H.-C.T."/>
            <person name="Winkler M.E."/>
        </authorList>
    </citation>
    <scope>NUCLEOTIDE SEQUENCE</scope>
</reference>
<dbReference type="SUPFAM" id="SSF50129">
    <property type="entry name" value="GroES-like"/>
    <property type="match status" value="1"/>
</dbReference>
<dbReference type="InterPro" id="IPR013154">
    <property type="entry name" value="ADH-like_N"/>
</dbReference>
<dbReference type="SMART" id="SM00829">
    <property type="entry name" value="PKS_ER"/>
    <property type="match status" value="1"/>
</dbReference>
<evidence type="ECO:0000256" key="1">
    <source>
        <dbReference type="ARBA" id="ARBA00022723"/>
    </source>
</evidence>
<dbReference type="Pfam" id="PF00107">
    <property type="entry name" value="ADH_zinc_N"/>
    <property type="match status" value="1"/>
</dbReference>
<dbReference type="AlphaFoldDB" id="A0A382DXW3"/>
<dbReference type="EMBL" id="UINC01041704">
    <property type="protein sequence ID" value="SVB43346.1"/>
    <property type="molecule type" value="Genomic_DNA"/>
</dbReference>
<dbReference type="InterPro" id="IPR036291">
    <property type="entry name" value="NAD(P)-bd_dom_sf"/>
</dbReference>
<dbReference type="GO" id="GO:0046872">
    <property type="term" value="F:metal ion binding"/>
    <property type="evidence" value="ECO:0007669"/>
    <property type="project" value="UniProtKB-KW"/>
</dbReference>
<dbReference type="Gene3D" id="3.40.50.720">
    <property type="entry name" value="NAD(P)-binding Rossmann-like Domain"/>
    <property type="match status" value="1"/>
</dbReference>